<dbReference type="PANTHER" id="PTHR30204">
    <property type="entry name" value="REDOX-CYCLING DRUG-SENSING TRANSCRIPTIONAL ACTIVATOR SOXR"/>
    <property type="match status" value="1"/>
</dbReference>
<dbReference type="InParanoid" id="S5MEG9"/>
<evidence type="ECO:0000313" key="4">
    <source>
        <dbReference type="EMBL" id="AGR42148.1"/>
    </source>
</evidence>
<dbReference type="FunCoup" id="S5MEG9">
    <property type="interactions" value="9"/>
</dbReference>
<gene>
    <name evidence="4" type="ORF">SDIMI_v3c04440</name>
</gene>
<evidence type="ECO:0000256" key="2">
    <source>
        <dbReference type="SAM" id="Coils"/>
    </source>
</evidence>
<dbReference type="KEGG" id="sdi:SDIMI_v3c04440"/>
<evidence type="ECO:0000256" key="1">
    <source>
        <dbReference type="ARBA" id="ARBA00023125"/>
    </source>
</evidence>
<evidence type="ECO:0000313" key="5">
    <source>
        <dbReference type="Proteomes" id="UP000014983"/>
    </source>
</evidence>
<dbReference type="GO" id="GO:0003700">
    <property type="term" value="F:DNA-binding transcription factor activity"/>
    <property type="evidence" value="ECO:0007669"/>
    <property type="project" value="InterPro"/>
</dbReference>
<dbReference type="STRING" id="1276221.SDIMI_v3c04440"/>
<dbReference type="InterPro" id="IPR047057">
    <property type="entry name" value="MerR_fam"/>
</dbReference>
<dbReference type="Pfam" id="PF13411">
    <property type="entry name" value="MerR_1"/>
    <property type="match status" value="1"/>
</dbReference>
<sequence length="143" mass="17120">MVKKIGIKQLANLFDVTEQTIRFYDSKGVFPYLKREENNYRYANFEDLEWFKMVFILRNAGMELNNIKIYLDLCIEGDKTAPERLKIIVTQKEALKEKIQKLNDELDLLNNKEKHYENLIKTGEMDKWNPINFEVELKNKKII</sequence>
<dbReference type="OrthoDB" id="9811174at2"/>
<dbReference type="eggNOG" id="COG0789">
    <property type="taxonomic scope" value="Bacteria"/>
</dbReference>
<dbReference type="HOGENOM" id="CLU_060077_8_0_14"/>
<dbReference type="CDD" id="cd01109">
    <property type="entry name" value="HTH_YyaN"/>
    <property type="match status" value="1"/>
</dbReference>
<evidence type="ECO:0000259" key="3">
    <source>
        <dbReference type="PROSITE" id="PS50937"/>
    </source>
</evidence>
<dbReference type="SUPFAM" id="SSF46955">
    <property type="entry name" value="Putative DNA-binding domain"/>
    <property type="match status" value="1"/>
</dbReference>
<name>S5MEG9_9MOLU</name>
<feature type="domain" description="HTH merR-type" evidence="3">
    <location>
        <begin position="4"/>
        <end position="73"/>
    </location>
</feature>
<proteinExistence type="predicted"/>
<accession>S5MEG9</accession>
<dbReference type="PROSITE" id="PS50937">
    <property type="entry name" value="HTH_MERR_2"/>
    <property type="match status" value="1"/>
</dbReference>
<dbReference type="GO" id="GO:0003677">
    <property type="term" value="F:DNA binding"/>
    <property type="evidence" value="ECO:0007669"/>
    <property type="project" value="UniProtKB-KW"/>
</dbReference>
<dbReference type="PANTHER" id="PTHR30204:SF98">
    <property type="entry name" value="HTH-TYPE TRANSCRIPTIONAL REGULATOR ADHR"/>
    <property type="match status" value="1"/>
</dbReference>
<reference evidence="4 5" key="1">
    <citation type="journal article" date="2013" name="Genome Biol. Evol.">
        <title>Comparison of metabolic capacities and inference of gene content evolution in mosquito-associated Spiroplasma diminutum and S. taiwanense.</title>
        <authorList>
            <person name="Lo W.S."/>
            <person name="Ku C."/>
            <person name="Chen L.L."/>
            <person name="Chang T.H."/>
            <person name="Kuo C.H."/>
        </authorList>
    </citation>
    <scope>NUCLEOTIDE SEQUENCE [LARGE SCALE GENOMIC DNA]</scope>
    <source>
        <strain evidence="4 5">CUAS-1</strain>
    </source>
</reference>
<dbReference type="AlphaFoldDB" id="S5MEG9"/>
<dbReference type="EMBL" id="CP005076">
    <property type="protein sequence ID" value="AGR42148.1"/>
    <property type="molecule type" value="Genomic_DNA"/>
</dbReference>
<dbReference type="Gene3D" id="1.10.1660.10">
    <property type="match status" value="1"/>
</dbReference>
<keyword evidence="2" id="KW-0175">Coiled coil</keyword>
<protein>
    <submittedName>
        <fullName evidence="4">MerR family transcriptional regulator</fullName>
    </submittedName>
</protein>
<dbReference type="InterPro" id="IPR009061">
    <property type="entry name" value="DNA-bd_dom_put_sf"/>
</dbReference>
<dbReference type="SMART" id="SM00422">
    <property type="entry name" value="HTH_MERR"/>
    <property type="match status" value="1"/>
</dbReference>
<keyword evidence="1" id="KW-0238">DNA-binding</keyword>
<organism evidence="4 5">
    <name type="scientific">Spiroplasma diminutum CUAS-1</name>
    <dbReference type="NCBI Taxonomy" id="1276221"/>
    <lineage>
        <taxon>Bacteria</taxon>
        <taxon>Bacillati</taxon>
        <taxon>Mycoplasmatota</taxon>
        <taxon>Mollicutes</taxon>
        <taxon>Entomoplasmatales</taxon>
        <taxon>Spiroplasmataceae</taxon>
        <taxon>Spiroplasma</taxon>
    </lineage>
</organism>
<keyword evidence="5" id="KW-1185">Reference proteome</keyword>
<dbReference type="Proteomes" id="UP000014983">
    <property type="component" value="Chromosome"/>
</dbReference>
<dbReference type="PATRIC" id="fig|1276221.3.peg.441"/>
<dbReference type="InterPro" id="IPR000551">
    <property type="entry name" value="MerR-type_HTH_dom"/>
</dbReference>
<feature type="coiled-coil region" evidence="2">
    <location>
        <begin position="85"/>
        <end position="119"/>
    </location>
</feature>
<dbReference type="RefSeq" id="WP_020836380.1">
    <property type="nucleotide sequence ID" value="NC_021833.1"/>
</dbReference>